<accession>A0A0L8V4B1</accession>
<dbReference type="AlphaFoldDB" id="A0A0L8V4B1"/>
<dbReference type="Pfam" id="PF05973">
    <property type="entry name" value="Gp49"/>
    <property type="match status" value="1"/>
</dbReference>
<keyword evidence="2" id="KW-1185">Reference proteome</keyword>
<dbReference type="STRING" id="1409788.NC99_40020"/>
<organism evidence="1 2">
    <name type="scientific">Sunxiuqinia dokdonensis</name>
    <dbReference type="NCBI Taxonomy" id="1409788"/>
    <lineage>
        <taxon>Bacteria</taxon>
        <taxon>Pseudomonadati</taxon>
        <taxon>Bacteroidota</taxon>
        <taxon>Bacteroidia</taxon>
        <taxon>Marinilabiliales</taxon>
        <taxon>Prolixibacteraceae</taxon>
        <taxon>Sunxiuqinia</taxon>
    </lineage>
</organism>
<dbReference type="EMBL" id="LGIA01000197">
    <property type="protein sequence ID" value="KOH43178.1"/>
    <property type="molecule type" value="Genomic_DNA"/>
</dbReference>
<evidence type="ECO:0000313" key="1">
    <source>
        <dbReference type="EMBL" id="KOH43178.1"/>
    </source>
</evidence>
<dbReference type="Proteomes" id="UP000036958">
    <property type="component" value="Unassembled WGS sequence"/>
</dbReference>
<dbReference type="InterPro" id="IPR009241">
    <property type="entry name" value="HigB-like"/>
</dbReference>
<protein>
    <recommendedName>
        <fullName evidence="3">Toxin RelE</fullName>
    </recommendedName>
</protein>
<gene>
    <name evidence="1" type="ORF">NC99_40020</name>
</gene>
<evidence type="ECO:0008006" key="3">
    <source>
        <dbReference type="Google" id="ProtNLM"/>
    </source>
</evidence>
<name>A0A0L8V4B1_9BACT</name>
<comment type="caution">
    <text evidence="1">The sequence shown here is derived from an EMBL/GenBank/DDBJ whole genome shotgun (WGS) entry which is preliminary data.</text>
</comment>
<reference evidence="2" key="1">
    <citation type="submission" date="2015-07" db="EMBL/GenBank/DDBJ databases">
        <title>Genome sequencing of Sunxiuqinia dokdonensis strain SK.</title>
        <authorList>
            <person name="Ahn S."/>
            <person name="Kim B.-C."/>
        </authorList>
    </citation>
    <scope>NUCLEOTIDE SEQUENCE [LARGE SCALE GENOMIC DNA]</scope>
    <source>
        <strain evidence="2">SK</strain>
    </source>
</reference>
<evidence type="ECO:0000313" key="2">
    <source>
        <dbReference type="Proteomes" id="UP000036958"/>
    </source>
</evidence>
<dbReference type="PATRIC" id="fig|1409788.3.peg.4086"/>
<proteinExistence type="predicted"/>
<sequence length="89" mass="10486">MEYVFKVIKTVDLIPQKFFKHIESTDGLYEIRIKVGSDIYRVFCCFDSGRIVVLFNGFQKKSQKTPKKEIEKALKIKEDYFKNKKGEGK</sequence>